<dbReference type="PANTHER" id="PTHR23513:SF11">
    <property type="entry name" value="STAPHYLOFERRIN A TRANSPORTER"/>
    <property type="match status" value="1"/>
</dbReference>
<name>A0A223S453_9ACTN</name>
<dbReference type="InterPro" id="IPR036259">
    <property type="entry name" value="MFS_trans_sf"/>
</dbReference>
<feature type="transmembrane region" description="Helical" evidence="6">
    <location>
        <begin position="111"/>
        <end position="129"/>
    </location>
</feature>
<evidence type="ECO:0000256" key="5">
    <source>
        <dbReference type="ARBA" id="ARBA00023136"/>
    </source>
</evidence>
<keyword evidence="4 6" id="KW-1133">Transmembrane helix</keyword>
<keyword evidence="5 6" id="KW-0472">Membrane</keyword>
<dbReference type="SUPFAM" id="SSF103473">
    <property type="entry name" value="MFS general substrate transporter"/>
    <property type="match status" value="1"/>
</dbReference>
<feature type="transmembrane region" description="Helical" evidence="6">
    <location>
        <begin position="314"/>
        <end position="335"/>
    </location>
</feature>
<dbReference type="RefSeq" id="WP_017617467.1">
    <property type="nucleotide sequence ID" value="NZ_ANBG01000077.1"/>
</dbReference>
<dbReference type="InterPro" id="IPR020846">
    <property type="entry name" value="MFS_dom"/>
</dbReference>
<feature type="transmembrane region" description="Helical" evidence="6">
    <location>
        <begin position="84"/>
        <end position="105"/>
    </location>
</feature>
<comment type="subcellular location">
    <subcellularLocation>
        <location evidence="1">Cell membrane</location>
        <topology evidence="1">Multi-pass membrane protein</topology>
    </subcellularLocation>
</comment>
<dbReference type="GO" id="GO:0005886">
    <property type="term" value="C:plasma membrane"/>
    <property type="evidence" value="ECO:0007669"/>
    <property type="project" value="UniProtKB-SubCell"/>
</dbReference>
<evidence type="ECO:0000256" key="2">
    <source>
        <dbReference type="ARBA" id="ARBA00022475"/>
    </source>
</evidence>
<evidence type="ECO:0000313" key="8">
    <source>
        <dbReference type="EMBL" id="ASU82898.1"/>
    </source>
</evidence>
<feature type="transmembrane region" description="Helical" evidence="6">
    <location>
        <begin position="223"/>
        <end position="243"/>
    </location>
</feature>
<dbReference type="GO" id="GO:0022857">
    <property type="term" value="F:transmembrane transporter activity"/>
    <property type="evidence" value="ECO:0007669"/>
    <property type="project" value="InterPro"/>
</dbReference>
<dbReference type="EMBL" id="CP022753">
    <property type="protein sequence ID" value="ASU82898.1"/>
    <property type="molecule type" value="Genomic_DNA"/>
</dbReference>
<feature type="transmembrane region" description="Helical" evidence="6">
    <location>
        <begin position="381"/>
        <end position="399"/>
    </location>
</feature>
<feature type="transmembrane region" description="Helical" evidence="6">
    <location>
        <begin position="150"/>
        <end position="171"/>
    </location>
</feature>
<protein>
    <submittedName>
        <fullName evidence="8">MFS transporter</fullName>
    </submittedName>
</protein>
<sequence>MNLLPDERISITAPLRHPAFRALAAGRALMYFGNGVATVALAFAVLQVTGSLVYLGLVVGARSLANVALLLFGGVLADRFPRDLILRGGCALAALSQGMLAASVLLGFASLPVMIVLSLVNGAAAAANLPAAAALTPQTVPPALLRPANALVRIGVHIGMFVGMSAAAGMADLFGPGWALAVNALVFVLAALCFLLLRLPPAAGRAEERADVLRDLREGWGEVVARPWVWVVVLQFMVVNATWSGTVAVLGPAVADASFGRTVWGLVLATNSIGMLLGGVLAARWQPRRALVFGVALAALDALPLTVLGTGTGIPFLFASMFVAGVAMEQFGVAWEVSMQQNIPPDKLSRVYSYDALGSFIAMPLGEVAVGPIATVVGLEATLVGMAVLTVLATGGALGSRSVRGLTRV</sequence>
<evidence type="ECO:0000313" key="9">
    <source>
        <dbReference type="Proteomes" id="UP000215005"/>
    </source>
</evidence>
<proteinExistence type="predicted"/>
<feature type="transmembrane region" description="Helical" evidence="6">
    <location>
        <begin position="356"/>
        <end position="375"/>
    </location>
</feature>
<feature type="transmembrane region" description="Helical" evidence="6">
    <location>
        <begin position="290"/>
        <end position="308"/>
    </location>
</feature>
<evidence type="ECO:0000256" key="6">
    <source>
        <dbReference type="SAM" id="Phobius"/>
    </source>
</evidence>
<dbReference type="Gene3D" id="1.20.1250.20">
    <property type="entry name" value="MFS general substrate transporter like domains"/>
    <property type="match status" value="1"/>
</dbReference>
<dbReference type="Pfam" id="PF07690">
    <property type="entry name" value="MFS_1"/>
    <property type="match status" value="1"/>
</dbReference>
<dbReference type="Proteomes" id="UP000215005">
    <property type="component" value="Chromosome"/>
</dbReference>
<dbReference type="PANTHER" id="PTHR23513">
    <property type="entry name" value="INTEGRAL MEMBRANE EFFLUX PROTEIN-RELATED"/>
    <property type="match status" value="1"/>
</dbReference>
<feature type="transmembrane region" description="Helical" evidence="6">
    <location>
        <begin position="28"/>
        <end position="46"/>
    </location>
</feature>
<dbReference type="KEGG" id="ngv:CDO52_08960"/>
<keyword evidence="2" id="KW-1003">Cell membrane</keyword>
<evidence type="ECO:0000259" key="7">
    <source>
        <dbReference type="PROSITE" id="PS50850"/>
    </source>
</evidence>
<feature type="domain" description="Major facilitator superfamily (MFS) profile" evidence="7">
    <location>
        <begin position="19"/>
        <end position="409"/>
    </location>
</feature>
<dbReference type="AlphaFoldDB" id="A0A223S453"/>
<accession>A0A223S453</accession>
<dbReference type="CDD" id="cd06173">
    <property type="entry name" value="MFS_MefA_like"/>
    <property type="match status" value="1"/>
</dbReference>
<dbReference type="OrthoDB" id="4528313at2"/>
<keyword evidence="3 6" id="KW-0812">Transmembrane</keyword>
<feature type="transmembrane region" description="Helical" evidence="6">
    <location>
        <begin position="52"/>
        <end position="72"/>
    </location>
</feature>
<dbReference type="PROSITE" id="PS50850">
    <property type="entry name" value="MFS"/>
    <property type="match status" value="1"/>
</dbReference>
<keyword evidence="9" id="KW-1185">Reference proteome</keyword>
<dbReference type="InterPro" id="IPR011701">
    <property type="entry name" value="MFS"/>
</dbReference>
<organism evidence="8 9">
    <name type="scientific">Nocardiopsis gilva YIM 90087</name>
    <dbReference type="NCBI Taxonomy" id="1235441"/>
    <lineage>
        <taxon>Bacteria</taxon>
        <taxon>Bacillati</taxon>
        <taxon>Actinomycetota</taxon>
        <taxon>Actinomycetes</taxon>
        <taxon>Streptosporangiales</taxon>
        <taxon>Nocardiopsidaceae</taxon>
        <taxon>Nocardiopsis</taxon>
    </lineage>
</organism>
<evidence type="ECO:0000256" key="4">
    <source>
        <dbReference type="ARBA" id="ARBA00022989"/>
    </source>
</evidence>
<feature type="transmembrane region" description="Helical" evidence="6">
    <location>
        <begin position="177"/>
        <end position="197"/>
    </location>
</feature>
<feature type="transmembrane region" description="Helical" evidence="6">
    <location>
        <begin position="263"/>
        <end position="283"/>
    </location>
</feature>
<gene>
    <name evidence="8" type="ORF">CDO52_08960</name>
</gene>
<reference evidence="8 9" key="1">
    <citation type="submission" date="2017-08" db="EMBL/GenBank/DDBJ databases">
        <title>The complete genome sequence of Nocardiopsis gilva YIM 90087.</title>
        <authorList>
            <person name="Yin M."/>
            <person name="Tang S."/>
        </authorList>
    </citation>
    <scope>NUCLEOTIDE SEQUENCE [LARGE SCALE GENOMIC DNA]</scope>
    <source>
        <strain evidence="8 9">YIM 90087</strain>
    </source>
</reference>
<evidence type="ECO:0000256" key="3">
    <source>
        <dbReference type="ARBA" id="ARBA00022692"/>
    </source>
</evidence>
<evidence type="ECO:0000256" key="1">
    <source>
        <dbReference type="ARBA" id="ARBA00004651"/>
    </source>
</evidence>